<feature type="compositionally biased region" description="Polar residues" evidence="1">
    <location>
        <begin position="11"/>
        <end position="22"/>
    </location>
</feature>
<protein>
    <submittedName>
        <fullName evidence="2">Uncharacterized protein</fullName>
    </submittedName>
</protein>
<accession>A0A0B6Z629</accession>
<organism evidence="2">
    <name type="scientific">Arion vulgaris</name>
    <dbReference type="NCBI Taxonomy" id="1028688"/>
    <lineage>
        <taxon>Eukaryota</taxon>
        <taxon>Metazoa</taxon>
        <taxon>Spiralia</taxon>
        <taxon>Lophotrochozoa</taxon>
        <taxon>Mollusca</taxon>
        <taxon>Gastropoda</taxon>
        <taxon>Heterobranchia</taxon>
        <taxon>Euthyneura</taxon>
        <taxon>Panpulmonata</taxon>
        <taxon>Eupulmonata</taxon>
        <taxon>Stylommatophora</taxon>
        <taxon>Helicina</taxon>
        <taxon>Arionoidea</taxon>
        <taxon>Arionidae</taxon>
        <taxon>Arion</taxon>
    </lineage>
</organism>
<dbReference type="AlphaFoldDB" id="A0A0B6Z629"/>
<dbReference type="EMBL" id="HACG01016320">
    <property type="protein sequence ID" value="CEK63185.1"/>
    <property type="molecule type" value="Transcribed_RNA"/>
</dbReference>
<sequence length="70" mass="7429">NKTNPVKYHTHNNCSTAPGNTSNSAAVVNNPLSHTTLSNFHNQVPVKPTLFCSGQPGTVSDNQEGKIAQL</sequence>
<reference evidence="2" key="1">
    <citation type="submission" date="2014-12" db="EMBL/GenBank/DDBJ databases">
        <title>Insight into the proteome of Arion vulgaris.</title>
        <authorList>
            <person name="Aradska J."/>
            <person name="Bulat T."/>
            <person name="Smidak R."/>
            <person name="Sarate P."/>
            <person name="Gangsoo J."/>
            <person name="Sialana F."/>
            <person name="Bilban M."/>
            <person name="Lubec G."/>
        </authorList>
    </citation>
    <scope>NUCLEOTIDE SEQUENCE</scope>
    <source>
        <tissue evidence="2">Skin</tissue>
    </source>
</reference>
<feature type="region of interest" description="Disordered" evidence="1">
    <location>
        <begin position="1"/>
        <end position="22"/>
    </location>
</feature>
<feature type="non-terminal residue" evidence="2">
    <location>
        <position position="70"/>
    </location>
</feature>
<gene>
    <name evidence="2" type="primary">ORF47473</name>
</gene>
<feature type="non-terminal residue" evidence="2">
    <location>
        <position position="1"/>
    </location>
</feature>
<proteinExistence type="predicted"/>
<name>A0A0B6Z629_9EUPU</name>
<evidence type="ECO:0000256" key="1">
    <source>
        <dbReference type="SAM" id="MobiDB-lite"/>
    </source>
</evidence>
<evidence type="ECO:0000313" key="2">
    <source>
        <dbReference type="EMBL" id="CEK63185.1"/>
    </source>
</evidence>